<evidence type="ECO:0000256" key="2">
    <source>
        <dbReference type="ARBA" id="ARBA00022441"/>
    </source>
</evidence>
<dbReference type="InterPro" id="IPR015915">
    <property type="entry name" value="Kelch-typ_b-propeller"/>
</dbReference>
<dbReference type="Pfam" id="PF01344">
    <property type="entry name" value="Kelch_1"/>
    <property type="match status" value="2"/>
</dbReference>
<gene>
    <name evidence="5" type="ORF">PACLA_8A028977</name>
</gene>
<dbReference type="SMART" id="SM00225">
    <property type="entry name" value="BTB"/>
    <property type="match status" value="1"/>
</dbReference>
<comment type="caution">
    <text evidence="5">The sequence shown here is derived from an EMBL/GenBank/DDBJ whole genome shotgun (WGS) entry which is preliminary data.</text>
</comment>
<organism evidence="5 6">
    <name type="scientific">Paramuricea clavata</name>
    <name type="common">Red gorgonian</name>
    <name type="synonym">Violescent sea-whip</name>
    <dbReference type="NCBI Taxonomy" id="317549"/>
    <lineage>
        <taxon>Eukaryota</taxon>
        <taxon>Metazoa</taxon>
        <taxon>Cnidaria</taxon>
        <taxon>Anthozoa</taxon>
        <taxon>Octocorallia</taxon>
        <taxon>Malacalcyonacea</taxon>
        <taxon>Plexauridae</taxon>
        <taxon>Paramuricea</taxon>
    </lineage>
</organism>
<keyword evidence="3" id="KW-0677">Repeat</keyword>
<dbReference type="InterPro" id="IPR011043">
    <property type="entry name" value="Gal_Oxase/kelch_b-propeller"/>
</dbReference>
<dbReference type="SUPFAM" id="SSF54695">
    <property type="entry name" value="POZ domain"/>
    <property type="match status" value="1"/>
</dbReference>
<dbReference type="PROSITE" id="PS50097">
    <property type="entry name" value="BTB"/>
    <property type="match status" value="1"/>
</dbReference>
<dbReference type="PANTHER" id="PTHR24412:SF451">
    <property type="entry name" value="KELCH-LIKE PROTEIN 20"/>
    <property type="match status" value="1"/>
</dbReference>
<dbReference type="InterPro" id="IPR011705">
    <property type="entry name" value="BACK"/>
</dbReference>
<dbReference type="InterPro" id="IPR006652">
    <property type="entry name" value="Kelch_1"/>
</dbReference>
<evidence type="ECO:0000313" key="6">
    <source>
        <dbReference type="Proteomes" id="UP001152795"/>
    </source>
</evidence>
<dbReference type="InterPro" id="IPR000210">
    <property type="entry name" value="BTB/POZ_dom"/>
</dbReference>
<dbReference type="SUPFAM" id="SSF50965">
    <property type="entry name" value="Galactose oxidase, central domain"/>
    <property type="match status" value="1"/>
</dbReference>
<keyword evidence="6" id="KW-1185">Reference proteome</keyword>
<dbReference type="Gene3D" id="2.120.10.80">
    <property type="entry name" value="Kelch-type beta propeller"/>
    <property type="match status" value="1"/>
</dbReference>
<dbReference type="PRINTS" id="PR00501">
    <property type="entry name" value="KELCHREPEAT"/>
</dbReference>
<evidence type="ECO:0000256" key="1">
    <source>
        <dbReference type="ARBA" id="ARBA00004906"/>
    </source>
</evidence>
<dbReference type="InterPro" id="IPR011333">
    <property type="entry name" value="SKP1/BTB/POZ_sf"/>
</dbReference>
<dbReference type="Gene3D" id="1.25.40.420">
    <property type="match status" value="1"/>
</dbReference>
<dbReference type="PANTHER" id="PTHR24412">
    <property type="entry name" value="KELCH PROTEIN"/>
    <property type="match status" value="1"/>
</dbReference>
<reference evidence="5" key="1">
    <citation type="submission" date="2020-04" db="EMBL/GenBank/DDBJ databases">
        <authorList>
            <person name="Alioto T."/>
            <person name="Alioto T."/>
            <person name="Gomez Garrido J."/>
        </authorList>
    </citation>
    <scope>NUCLEOTIDE SEQUENCE</scope>
    <source>
        <strain evidence="5">A484AB</strain>
    </source>
</reference>
<dbReference type="SMART" id="SM00612">
    <property type="entry name" value="Kelch"/>
    <property type="match status" value="6"/>
</dbReference>
<protein>
    <submittedName>
        <fullName evidence="5">Kelch 20</fullName>
    </submittedName>
</protein>
<evidence type="ECO:0000256" key="4">
    <source>
        <dbReference type="ARBA" id="ARBA00022786"/>
    </source>
</evidence>
<evidence type="ECO:0000313" key="5">
    <source>
        <dbReference type="EMBL" id="CAB3990536.1"/>
    </source>
</evidence>
<evidence type="ECO:0000256" key="3">
    <source>
        <dbReference type="ARBA" id="ARBA00022737"/>
    </source>
</evidence>
<accession>A0A7D9HS12</accession>
<name>A0A7D9HS12_PARCT</name>
<comment type="pathway">
    <text evidence="1">Protein modification; protein ubiquitination.</text>
</comment>
<proteinExistence type="predicted"/>
<keyword evidence="2" id="KW-0880">Kelch repeat</keyword>
<dbReference type="InterPro" id="IPR017096">
    <property type="entry name" value="BTB-kelch_protein"/>
</dbReference>
<dbReference type="Pfam" id="PF24681">
    <property type="entry name" value="Kelch_KLHDC2_KLHL20_DRC7"/>
    <property type="match status" value="1"/>
</dbReference>
<dbReference type="SMART" id="SM00875">
    <property type="entry name" value="BACK"/>
    <property type="match status" value="1"/>
</dbReference>
<dbReference type="PIRSF" id="PIRSF037037">
    <property type="entry name" value="Kelch-like_protein_gigaxonin"/>
    <property type="match status" value="1"/>
</dbReference>
<dbReference type="AlphaFoldDB" id="A0A7D9HS12"/>
<dbReference type="OrthoDB" id="6482909at2759"/>
<dbReference type="Pfam" id="PF00651">
    <property type="entry name" value="BTB"/>
    <property type="match status" value="1"/>
</dbReference>
<dbReference type="FunFam" id="1.25.40.420:FF:000001">
    <property type="entry name" value="Kelch-like family member 12"/>
    <property type="match status" value="1"/>
</dbReference>
<dbReference type="Proteomes" id="UP001152795">
    <property type="component" value="Unassembled WGS sequence"/>
</dbReference>
<dbReference type="Gene3D" id="3.30.710.10">
    <property type="entry name" value="Potassium Channel Kv1.1, Chain A"/>
    <property type="match status" value="1"/>
</dbReference>
<sequence length="569" mass="63544">MATNVEEICIAKLKEKKFIANGFAGSMMSNFYELMQSGEFCDVVLRVGSRDFNVHKVVLVSASPYFSAMFRGGMSEKFQQKVNIKEVTSESMELLLDFCYTGEITVTENNVEDLLLAADLLGFSHAKESCSSFLQDQLDPGNCIGILQLGEKHTCTKLCSKAESYILRNFKDVAECNEILSLDVKQLKYLLESDNINIDNELEVLQVIFNWVENDSKTRRKMLPFLLPAAKLSFIPPKKLREISKQSLIQGDIFLQNIIEEAMICHCECAGMPMRKSCAAWLYILGGERSFMKETRSIEYFDCERMEWNNTVKLAGSRVACAVTVLGNTLYVIGGSRQGTKLNTVQCYDPESAAWENVAHLTKCQGEVKAAVLDGNIYVAGGSCTGQATCSYVEKYCPVSNKWTAVCNMTHKRRRFSLVLLNNSLYAVGGFDDQRGYLSSTEHYLPDSNDWQEDASMFYKRCDFGAVALSGYIFAVGGVNERQGSLSSVERYNPSRDSWVAMSSMNRPRGGPAVAVYCGKIFAMNGMSEYMSVEDSVECYDEVSNSWKHVAGTTMARFGAAAFVFKFLI</sequence>
<dbReference type="EMBL" id="CACRXK020001678">
    <property type="protein sequence ID" value="CAB3990536.1"/>
    <property type="molecule type" value="Genomic_DNA"/>
</dbReference>
<keyword evidence="4" id="KW-0833">Ubl conjugation pathway</keyword>
<dbReference type="Pfam" id="PF07707">
    <property type="entry name" value="BACK"/>
    <property type="match status" value="1"/>
</dbReference>